<reference evidence="2 3" key="1">
    <citation type="submission" date="2015-07" db="EMBL/GenBank/DDBJ databases">
        <title>The genome of Melipona quadrifasciata.</title>
        <authorList>
            <person name="Pan H."/>
            <person name="Kapheim K."/>
        </authorList>
    </citation>
    <scope>NUCLEOTIDE SEQUENCE [LARGE SCALE GENOMIC DNA]</scope>
    <source>
        <strain evidence="2">0111107301</strain>
        <tissue evidence="2">Whole body</tissue>
    </source>
</reference>
<dbReference type="AlphaFoldDB" id="A0A0N0U3S1"/>
<dbReference type="Proteomes" id="UP000053105">
    <property type="component" value="Unassembled WGS sequence"/>
</dbReference>
<proteinExistence type="predicted"/>
<evidence type="ECO:0000256" key="1">
    <source>
        <dbReference type="SAM" id="MobiDB-lite"/>
    </source>
</evidence>
<evidence type="ECO:0000313" key="3">
    <source>
        <dbReference type="Proteomes" id="UP000053105"/>
    </source>
</evidence>
<dbReference type="EMBL" id="KQ435876">
    <property type="protein sequence ID" value="KOX70152.1"/>
    <property type="molecule type" value="Genomic_DNA"/>
</dbReference>
<feature type="region of interest" description="Disordered" evidence="1">
    <location>
        <begin position="28"/>
        <end position="47"/>
    </location>
</feature>
<protein>
    <submittedName>
        <fullName evidence="2">Uncharacterized protein</fullName>
    </submittedName>
</protein>
<name>A0A0N0U3S1_9HYME</name>
<sequence>MERKGKVWRKGEKGEWIGGGCGRRLSLGAQEDGGFKPETRRRRESAALEETNVLASEATMQWEPPEACRCTLAKALNRKNAKANRRPTLREMVPMLMLAADGGGWLVSKEEPPPPTGEKGGTGPPKRPPSPGRSFLPGPMVEGTEEKEYEEEDEEEEEEEEERERTAPWQDQRIWRDPFCSGGIGHEERAENVRLGFRAAFRRELASARLRGTIAFAELVSGPRSPELMVSGIWAGPDGFVSAGRN</sequence>
<gene>
    <name evidence="2" type="ORF">WN51_04892</name>
</gene>
<evidence type="ECO:0000313" key="2">
    <source>
        <dbReference type="EMBL" id="KOX70152.1"/>
    </source>
</evidence>
<organism evidence="2 3">
    <name type="scientific">Melipona quadrifasciata</name>
    <dbReference type="NCBI Taxonomy" id="166423"/>
    <lineage>
        <taxon>Eukaryota</taxon>
        <taxon>Metazoa</taxon>
        <taxon>Ecdysozoa</taxon>
        <taxon>Arthropoda</taxon>
        <taxon>Hexapoda</taxon>
        <taxon>Insecta</taxon>
        <taxon>Pterygota</taxon>
        <taxon>Neoptera</taxon>
        <taxon>Endopterygota</taxon>
        <taxon>Hymenoptera</taxon>
        <taxon>Apocrita</taxon>
        <taxon>Aculeata</taxon>
        <taxon>Apoidea</taxon>
        <taxon>Anthophila</taxon>
        <taxon>Apidae</taxon>
        <taxon>Melipona</taxon>
    </lineage>
</organism>
<feature type="region of interest" description="Disordered" evidence="1">
    <location>
        <begin position="104"/>
        <end position="169"/>
    </location>
</feature>
<keyword evidence="3" id="KW-1185">Reference proteome</keyword>
<feature type="compositionally biased region" description="Acidic residues" evidence="1">
    <location>
        <begin position="143"/>
        <end position="162"/>
    </location>
</feature>
<accession>A0A0N0U3S1</accession>